<evidence type="ECO:0000256" key="5">
    <source>
        <dbReference type="ARBA" id="ARBA00022989"/>
    </source>
</evidence>
<keyword evidence="5 8" id="KW-1133">Transmembrane helix</keyword>
<sequence>MTGRSPAVARRPGATAVAGAAALSSMMVVSTWLASGAASGASFLVPAAGDRLPGWMAGAFAGAGQTRGHGALLVSVLVLGAGYAVVLACRPALPASVVIGGIVALHVIFLLAPPLLSGDVFSYIAYGRLGALHGISPYRYGPDAAPHDPVLRYVAALWAHTPSAYGPLFTIPSYALGSLGIAAGLWGFKLLAAAAGLAVVAFVWRIAEARGRDPVVAAATVGLNPIFLIYAIGGAHNDLVMLAITMLGVLLACTRREAGGAAAVVAGAAVKASAAVVLPFLLLGGPQPRRAALGGLAAFAAIAALAVAVFRGSALGFASVLAHAHLVTSSSPGSDIMALIGRFPGRRPLGTGVAALVLAGLLWAVWRGADWVAGAGWALLLAAGAGSAMFGWYTIWPLPFAILTSDRRLLWATLFIQVMFVAHLVPDVVA</sequence>
<dbReference type="AlphaFoldDB" id="A0A5B8UAP0"/>
<proteinExistence type="inferred from homology"/>
<feature type="transmembrane region" description="Helical" evidence="8">
    <location>
        <begin position="174"/>
        <end position="203"/>
    </location>
</feature>
<dbReference type="GO" id="GO:0005886">
    <property type="term" value="C:plasma membrane"/>
    <property type="evidence" value="ECO:0007669"/>
    <property type="project" value="UniProtKB-SubCell"/>
</dbReference>
<evidence type="ECO:0000256" key="7">
    <source>
        <dbReference type="ARBA" id="ARBA00043987"/>
    </source>
</evidence>
<dbReference type="KEGG" id="bsol:FSW04_21385"/>
<feature type="transmembrane region" description="Helical" evidence="8">
    <location>
        <begin position="96"/>
        <end position="116"/>
    </location>
</feature>
<feature type="transmembrane region" description="Helical" evidence="8">
    <location>
        <begin position="261"/>
        <end position="285"/>
    </location>
</feature>
<keyword evidence="10" id="KW-1185">Reference proteome</keyword>
<dbReference type="NCBIfam" id="NF038066">
    <property type="entry name" value="MptB"/>
    <property type="match status" value="1"/>
</dbReference>
<keyword evidence="4 8" id="KW-0812">Transmembrane</keyword>
<evidence type="ECO:0000256" key="8">
    <source>
        <dbReference type="SAM" id="Phobius"/>
    </source>
</evidence>
<keyword evidence="6 8" id="KW-0472">Membrane</keyword>
<dbReference type="Pfam" id="PF26314">
    <property type="entry name" value="MptA_B_family"/>
    <property type="match status" value="1"/>
</dbReference>
<organism evidence="9 10">
    <name type="scientific">Baekduia soli</name>
    <dbReference type="NCBI Taxonomy" id="496014"/>
    <lineage>
        <taxon>Bacteria</taxon>
        <taxon>Bacillati</taxon>
        <taxon>Actinomycetota</taxon>
        <taxon>Thermoleophilia</taxon>
        <taxon>Solirubrobacterales</taxon>
        <taxon>Baekduiaceae</taxon>
        <taxon>Baekduia</taxon>
    </lineage>
</organism>
<comment type="subcellular location">
    <subcellularLocation>
        <location evidence="1">Membrane</location>
        <topology evidence="1">Multi-pass membrane protein</topology>
    </subcellularLocation>
</comment>
<keyword evidence="3" id="KW-0808">Transferase</keyword>
<evidence type="ECO:0000313" key="10">
    <source>
        <dbReference type="Proteomes" id="UP000321805"/>
    </source>
</evidence>
<feature type="transmembrane region" description="Helical" evidence="8">
    <location>
        <begin position="349"/>
        <end position="366"/>
    </location>
</feature>
<dbReference type="EMBL" id="CP042430">
    <property type="protein sequence ID" value="QEC49868.1"/>
    <property type="molecule type" value="Genomic_DNA"/>
</dbReference>
<dbReference type="Proteomes" id="UP000321805">
    <property type="component" value="Chromosome"/>
</dbReference>
<accession>A0A5B8UAP0</accession>
<evidence type="ECO:0000256" key="6">
    <source>
        <dbReference type="ARBA" id="ARBA00023136"/>
    </source>
</evidence>
<reference evidence="9 10" key="1">
    <citation type="journal article" date="2018" name="J. Microbiol.">
        <title>Baekduia soli gen. nov., sp. nov., a novel bacterium isolated from the soil of Baekdu Mountain and proposal of a novel family name, Baekduiaceae fam. nov.</title>
        <authorList>
            <person name="An D.S."/>
            <person name="Siddiqi M.Z."/>
            <person name="Kim K.H."/>
            <person name="Yu H.S."/>
            <person name="Im W.T."/>
        </authorList>
    </citation>
    <scope>NUCLEOTIDE SEQUENCE [LARGE SCALE GENOMIC DNA]</scope>
    <source>
        <strain evidence="9 10">BR7-21</strain>
    </source>
</reference>
<comment type="similarity">
    <text evidence="7">Belongs to the MptA/B family.</text>
</comment>
<feature type="transmembrane region" description="Helical" evidence="8">
    <location>
        <begin position="408"/>
        <end position="425"/>
    </location>
</feature>
<feature type="transmembrane region" description="Helical" evidence="8">
    <location>
        <begin position="291"/>
        <end position="310"/>
    </location>
</feature>
<name>A0A5B8UAP0_9ACTN</name>
<dbReference type="OrthoDB" id="5242303at2"/>
<gene>
    <name evidence="9" type="ORF">FSW04_21385</name>
</gene>
<keyword evidence="2" id="KW-0328">Glycosyltransferase</keyword>
<dbReference type="GO" id="GO:0016758">
    <property type="term" value="F:hexosyltransferase activity"/>
    <property type="evidence" value="ECO:0007669"/>
    <property type="project" value="InterPro"/>
</dbReference>
<evidence type="ECO:0000256" key="1">
    <source>
        <dbReference type="ARBA" id="ARBA00004141"/>
    </source>
</evidence>
<feature type="transmembrane region" description="Helical" evidence="8">
    <location>
        <begin position="70"/>
        <end position="89"/>
    </location>
</feature>
<evidence type="ECO:0000256" key="3">
    <source>
        <dbReference type="ARBA" id="ARBA00022679"/>
    </source>
</evidence>
<evidence type="ECO:0000256" key="4">
    <source>
        <dbReference type="ARBA" id="ARBA00022692"/>
    </source>
</evidence>
<evidence type="ECO:0000256" key="2">
    <source>
        <dbReference type="ARBA" id="ARBA00022676"/>
    </source>
</evidence>
<evidence type="ECO:0000313" key="9">
    <source>
        <dbReference type="EMBL" id="QEC49868.1"/>
    </source>
</evidence>
<protein>
    <submittedName>
        <fullName evidence="9">DUF2029 domain-containing protein</fullName>
    </submittedName>
</protein>
<feature type="transmembrane region" description="Helical" evidence="8">
    <location>
        <begin position="372"/>
        <end position="396"/>
    </location>
</feature>
<dbReference type="InterPro" id="IPR049829">
    <property type="entry name" value="MptA/B-like"/>
</dbReference>